<dbReference type="AlphaFoldDB" id="A0A543EIA5"/>
<keyword evidence="1" id="KW-0732">Signal</keyword>
<evidence type="ECO:0000313" key="2">
    <source>
        <dbReference type="EMBL" id="TQM21314.1"/>
    </source>
</evidence>
<gene>
    <name evidence="2" type="ORF">FB551_1000</name>
</gene>
<evidence type="ECO:0000313" key="3">
    <source>
        <dbReference type="Proteomes" id="UP000316437"/>
    </source>
</evidence>
<proteinExistence type="predicted"/>
<comment type="caution">
    <text evidence="2">The sequence shown here is derived from an EMBL/GenBank/DDBJ whole genome shotgun (WGS) entry which is preliminary data.</text>
</comment>
<evidence type="ECO:0000256" key="1">
    <source>
        <dbReference type="SAM" id="SignalP"/>
    </source>
</evidence>
<dbReference type="Proteomes" id="UP000316437">
    <property type="component" value="Unassembled WGS sequence"/>
</dbReference>
<feature type="signal peptide" evidence="1">
    <location>
        <begin position="1"/>
        <end position="20"/>
    </location>
</feature>
<reference evidence="2 3" key="1">
    <citation type="submission" date="2019-06" db="EMBL/GenBank/DDBJ databases">
        <title>Sorghum-associated microbial communities from plants grown in Nebraska, USA.</title>
        <authorList>
            <person name="Schachtman D."/>
        </authorList>
    </citation>
    <scope>NUCLEOTIDE SEQUENCE [LARGE SCALE GENOMIC DNA]</scope>
    <source>
        <strain evidence="2 3">110</strain>
    </source>
</reference>
<accession>A0A543EIA5</accession>
<dbReference type="PROSITE" id="PS51257">
    <property type="entry name" value="PROKAR_LIPOPROTEIN"/>
    <property type="match status" value="1"/>
</dbReference>
<feature type="chain" id="PRO_5022079322" evidence="1">
    <location>
        <begin position="21"/>
        <end position="216"/>
    </location>
</feature>
<sequence>MKKLLLLASSVLLFSCSTNEEIGNQEKSTLSEEKIQAFKKGSKEGSSGDPTTFKCGSTSFINPINVNPNYPYISNYEVLYKEGTPMWGRNQIYLDKFVAQALFPSINGPFPSLGAPTIYYGYNAYGDFLSDPTPYDNNAEYGYGQDADNASFYGDIFPYNAPMTDDAANTVYHHFKTYIDQWTSQGKHVVAVHIFTESYLCIPAAKGIRIRLKFSN</sequence>
<name>A0A543EIA5_9FLAO</name>
<dbReference type="EMBL" id="VFPD01000001">
    <property type="protein sequence ID" value="TQM21314.1"/>
    <property type="molecule type" value="Genomic_DNA"/>
</dbReference>
<organism evidence="2 3">
    <name type="scientific">Chryseobacterium aquifrigidense</name>
    <dbReference type="NCBI Taxonomy" id="558021"/>
    <lineage>
        <taxon>Bacteria</taxon>
        <taxon>Pseudomonadati</taxon>
        <taxon>Bacteroidota</taxon>
        <taxon>Flavobacteriia</taxon>
        <taxon>Flavobacteriales</taxon>
        <taxon>Weeksellaceae</taxon>
        <taxon>Chryseobacterium group</taxon>
        <taxon>Chryseobacterium</taxon>
    </lineage>
</organism>
<keyword evidence="3" id="KW-1185">Reference proteome</keyword>
<protein>
    <submittedName>
        <fullName evidence="2">Uncharacterized protein</fullName>
    </submittedName>
</protein>